<dbReference type="Proteomes" id="UP000475862">
    <property type="component" value="Unassembled WGS sequence"/>
</dbReference>
<accession>A0A6G0SU29</accession>
<sequence>MTIICNSLTQNIKVKSSGKLYLKSGCIAYTSKGVLKTEQILKQTYFSIPQLDQLDVKIVFKQEVKILVHIDKPNIMQLLNTVHNIKLFFRRIVIDVYTKLEDSIFDISFSKSIKMFFFTYCFTLFSQNMHFNFNVKNDGKFLYKNELVQVQGIKHELVHIIIMNSHDDDKEYLS</sequence>
<reference evidence="1 2" key="1">
    <citation type="submission" date="2019-08" db="EMBL/GenBank/DDBJ databases">
        <title>The genome of the soybean aphid Biotype 1, its phylome, world population structure and adaptation to the North American continent.</title>
        <authorList>
            <person name="Giordano R."/>
            <person name="Donthu R.K."/>
            <person name="Hernandez A.G."/>
            <person name="Wright C.L."/>
            <person name="Zimin A.V."/>
        </authorList>
    </citation>
    <scope>NUCLEOTIDE SEQUENCE [LARGE SCALE GENOMIC DNA]</scope>
    <source>
        <tissue evidence="1">Whole aphids</tissue>
    </source>
</reference>
<evidence type="ECO:0000313" key="1">
    <source>
        <dbReference type="EMBL" id="KAE9521474.1"/>
    </source>
</evidence>
<evidence type="ECO:0000313" key="2">
    <source>
        <dbReference type="Proteomes" id="UP000475862"/>
    </source>
</evidence>
<dbReference type="EMBL" id="VYZN01002837">
    <property type="protein sequence ID" value="KAE9521474.1"/>
    <property type="molecule type" value="Genomic_DNA"/>
</dbReference>
<gene>
    <name evidence="1" type="ORF">AGLY_018129</name>
</gene>
<dbReference type="AlphaFoldDB" id="A0A6G0SU29"/>
<dbReference type="OrthoDB" id="7615214at2759"/>
<comment type="caution">
    <text evidence="1">The sequence shown here is derived from an EMBL/GenBank/DDBJ whole genome shotgun (WGS) entry which is preliminary data.</text>
</comment>
<protein>
    <submittedName>
        <fullName evidence="1">Uncharacterized protein</fullName>
    </submittedName>
</protein>
<proteinExistence type="predicted"/>
<organism evidence="1 2">
    <name type="scientific">Aphis glycines</name>
    <name type="common">Soybean aphid</name>
    <dbReference type="NCBI Taxonomy" id="307491"/>
    <lineage>
        <taxon>Eukaryota</taxon>
        <taxon>Metazoa</taxon>
        <taxon>Ecdysozoa</taxon>
        <taxon>Arthropoda</taxon>
        <taxon>Hexapoda</taxon>
        <taxon>Insecta</taxon>
        <taxon>Pterygota</taxon>
        <taxon>Neoptera</taxon>
        <taxon>Paraneoptera</taxon>
        <taxon>Hemiptera</taxon>
        <taxon>Sternorrhyncha</taxon>
        <taxon>Aphidomorpha</taxon>
        <taxon>Aphidoidea</taxon>
        <taxon>Aphididae</taxon>
        <taxon>Aphidini</taxon>
        <taxon>Aphis</taxon>
        <taxon>Aphis</taxon>
    </lineage>
</organism>
<name>A0A6G0SU29_APHGL</name>
<keyword evidence="2" id="KW-1185">Reference proteome</keyword>